<feature type="domain" description="PPM-type phosphatase" evidence="4">
    <location>
        <begin position="334"/>
        <end position="534"/>
    </location>
</feature>
<dbReference type="AlphaFoldDB" id="A0A4Q0XUX0"/>
<keyword evidence="3" id="KW-0812">Transmembrane</keyword>
<dbReference type="InterPro" id="IPR001932">
    <property type="entry name" value="PPM-type_phosphatase-like_dom"/>
</dbReference>
<keyword evidence="1" id="KW-0378">Hydrolase</keyword>
<evidence type="ECO:0000256" key="3">
    <source>
        <dbReference type="SAM" id="Phobius"/>
    </source>
</evidence>
<feature type="transmembrane region" description="Helical" evidence="3">
    <location>
        <begin position="173"/>
        <end position="201"/>
    </location>
</feature>
<reference evidence="5 6" key="1">
    <citation type="submission" date="2017-10" db="EMBL/GenBank/DDBJ databases">
        <title>Genomics of the genus Arcobacter.</title>
        <authorList>
            <person name="Perez-Cataluna A."/>
            <person name="Figueras M.J."/>
        </authorList>
    </citation>
    <scope>NUCLEOTIDE SEQUENCE [LARGE SCALE GENOMIC DNA]</scope>
    <source>
        <strain evidence="5 6">DSM 24636</strain>
    </source>
</reference>
<dbReference type="InterPro" id="IPR052016">
    <property type="entry name" value="Bact_Sigma-Reg"/>
</dbReference>
<sequence>MKVLNNLKVKTKILLIVLLGVFSVFLVSIPTIFELNSSVDRITKAEDLSRLDRRFHNMRIQEKNFMLRHDEVSLNNHEIYYDESMKVIDELSKKFKNPQNLEALANIKESMQKYREKFLIYIKKYEGSIVLENKLLNEESDMVTNAREIDSLVTNFRRGQNSQANTEIEYLKIFVIVVSFLAFIFLIAMGTLIGNSIIYALEQLKSGLLNFFAFLNRKKDFAEPIILNSKDEFGLMAKSINKNIKSIEKLHLELFELNTQLEKKVNQRTKELKEANEQITKSIDFAAIIQQTFNCKEERVKDFFDDYFILLNQREKVGGDIILFEKINEDECLLMDIDCTSHGVPGAFVTMIVIALQRQILKEIELDNTEALDTSLILKRFNYEIKHLLEQTSKNSKSNVGFDGQIVYYNRAKNILKFSGARNDIVLFIDGQIKRIKGDRHSVGYKNSDENYEFTQHTINIEKDTILYIYSDGFTDQIGGNKLIPFGKMRTLNILKKCWGKKLQEQKEHLLRALKNYRKSYEQNDDISFVGLRIKKN</sequence>
<dbReference type="PANTHER" id="PTHR43156">
    <property type="entry name" value="STAGE II SPORULATION PROTEIN E-RELATED"/>
    <property type="match status" value="1"/>
</dbReference>
<dbReference type="PANTHER" id="PTHR43156:SF9">
    <property type="entry name" value="HAMP DOMAIN-CONTAINING PROTEIN"/>
    <property type="match status" value="1"/>
</dbReference>
<evidence type="ECO:0000313" key="5">
    <source>
        <dbReference type="EMBL" id="RXJ61276.1"/>
    </source>
</evidence>
<dbReference type="EMBL" id="PDKO01000018">
    <property type="protein sequence ID" value="RXJ61276.1"/>
    <property type="molecule type" value="Genomic_DNA"/>
</dbReference>
<keyword evidence="3" id="KW-1133">Transmembrane helix</keyword>
<feature type="transmembrane region" description="Helical" evidence="3">
    <location>
        <begin position="12"/>
        <end position="33"/>
    </location>
</feature>
<evidence type="ECO:0000256" key="1">
    <source>
        <dbReference type="ARBA" id="ARBA00022801"/>
    </source>
</evidence>
<keyword evidence="6" id="KW-1185">Reference proteome</keyword>
<accession>A0A4Q0XUX0</accession>
<dbReference type="GO" id="GO:0016791">
    <property type="term" value="F:phosphatase activity"/>
    <property type="evidence" value="ECO:0007669"/>
    <property type="project" value="TreeGrafter"/>
</dbReference>
<name>A0A4Q0XUX0_9BACT</name>
<evidence type="ECO:0000313" key="6">
    <source>
        <dbReference type="Proteomes" id="UP000290191"/>
    </source>
</evidence>
<proteinExistence type="predicted"/>
<gene>
    <name evidence="5" type="ORF">CRV06_14370</name>
</gene>
<keyword evidence="3" id="KW-0472">Membrane</keyword>
<dbReference type="OrthoDB" id="5468627at2"/>
<evidence type="ECO:0000259" key="4">
    <source>
        <dbReference type="Pfam" id="PF07228"/>
    </source>
</evidence>
<dbReference type="Proteomes" id="UP000290191">
    <property type="component" value="Unassembled WGS sequence"/>
</dbReference>
<feature type="coiled-coil region" evidence="2">
    <location>
        <begin position="247"/>
        <end position="278"/>
    </location>
</feature>
<dbReference type="Pfam" id="PF07228">
    <property type="entry name" value="SpoIIE"/>
    <property type="match status" value="1"/>
</dbReference>
<dbReference type="Gene3D" id="6.10.340.10">
    <property type="match status" value="1"/>
</dbReference>
<dbReference type="Gene3D" id="3.60.40.10">
    <property type="entry name" value="PPM-type phosphatase domain"/>
    <property type="match status" value="1"/>
</dbReference>
<comment type="caution">
    <text evidence="5">The sequence shown here is derived from an EMBL/GenBank/DDBJ whole genome shotgun (WGS) entry which is preliminary data.</text>
</comment>
<organism evidence="5 6">
    <name type="scientific">Halarcobacter anaerophilus</name>
    <dbReference type="NCBI Taxonomy" id="877500"/>
    <lineage>
        <taxon>Bacteria</taxon>
        <taxon>Pseudomonadati</taxon>
        <taxon>Campylobacterota</taxon>
        <taxon>Epsilonproteobacteria</taxon>
        <taxon>Campylobacterales</taxon>
        <taxon>Arcobacteraceae</taxon>
        <taxon>Halarcobacter</taxon>
    </lineage>
</organism>
<dbReference type="STRING" id="877500.GCA_000935065_00278"/>
<keyword evidence="2" id="KW-0175">Coiled coil</keyword>
<protein>
    <recommendedName>
        <fullName evidence="4">PPM-type phosphatase domain-containing protein</fullName>
    </recommendedName>
</protein>
<dbReference type="InterPro" id="IPR036457">
    <property type="entry name" value="PPM-type-like_dom_sf"/>
</dbReference>
<dbReference type="RefSeq" id="WP_129083008.1">
    <property type="nucleotide sequence ID" value="NZ_CP041070.1"/>
</dbReference>
<evidence type="ECO:0000256" key="2">
    <source>
        <dbReference type="SAM" id="Coils"/>
    </source>
</evidence>